<comment type="similarity">
    <text evidence="1">Belongs to the ARG7 family.</text>
</comment>
<dbReference type="InterPro" id="IPR003676">
    <property type="entry name" value="SAUR_fam"/>
</dbReference>
<dbReference type="EMBL" id="JAUIZM010000004">
    <property type="protein sequence ID" value="KAK1389526.1"/>
    <property type="molecule type" value="Genomic_DNA"/>
</dbReference>
<sequence>MKSLKMKIFKEFLNKWQKMGNSGGPASDCDNCCQWALWRFRHQEEEEYIPRDVPKGHLVVYVGKEFKRFVIRISLLENPLFMALLDQAQEEYDFTATSKLWIPCNEDVFLSVVRCAKSRKHQSVLLSLRGQSTELFTKFKF</sequence>
<gene>
    <name evidence="2" type="ORF">POM88_017704</name>
</gene>
<dbReference type="Proteomes" id="UP001237642">
    <property type="component" value="Unassembled WGS sequence"/>
</dbReference>
<evidence type="ECO:0000313" key="2">
    <source>
        <dbReference type="EMBL" id="KAK1389526.1"/>
    </source>
</evidence>
<protein>
    <submittedName>
        <fullName evidence="2">Auxin-responsive protein SAUR50</fullName>
    </submittedName>
</protein>
<keyword evidence="3" id="KW-1185">Reference proteome</keyword>
<evidence type="ECO:0000256" key="1">
    <source>
        <dbReference type="ARBA" id="ARBA00006974"/>
    </source>
</evidence>
<dbReference type="AlphaFoldDB" id="A0AAD8IPY3"/>
<accession>A0AAD8IPY3</accession>
<evidence type="ECO:0000313" key="3">
    <source>
        <dbReference type="Proteomes" id="UP001237642"/>
    </source>
</evidence>
<dbReference type="GO" id="GO:0009733">
    <property type="term" value="P:response to auxin"/>
    <property type="evidence" value="ECO:0007669"/>
    <property type="project" value="InterPro"/>
</dbReference>
<dbReference type="PANTHER" id="PTHR31374:SF9">
    <property type="entry name" value="AUXIN-RESPONSIVE FAMILY PROTEIN"/>
    <property type="match status" value="1"/>
</dbReference>
<dbReference type="PANTHER" id="PTHR31374">
    <property type="entry name" value="AUXIN-INDUCED PROTEIN-LIKE-RELATED"/>
    <property type="match status" value="1"/>
</dbReference>
<proteinExistence type="inferred from homology"/>
<reference evidence="2" key="1">
    <citation type="submission" date="2023-02" db="EMBL/GenBank/DDBJ databases">
        <title>Genome of toxic invasive species Heracleum sosnowskyi carries increased number of genes despite the absence of recent whole-genome duplications.</title>
        <authorList>
            <person name="Schelkunov M."/>
            <person name="Shtratnikova V."/>
            <person name="Makarenko M."/>
            <person name="Klepikova A."/>
            <person name="Omelchenko D."/>
            <person name="Novikova G."/>
            <person name="Obukhova E."/>
            <person name="Bogdanov V."/>
            <person name="Penin A."/>
            <person name="Logacheva M."/>
        </authorList>
    </citation>
    <scope>NUCLEOTIDE SEQUENCE</scope>
    <source>
        <strain evidence="2">Hsosn_3</strain>
        <tissue evidence="2">Leaf</tissue>
    </source>
</reference>
<dbReference type="Pfam" id="PF02519">
    <property type="entry name" value="Auxin_inducible"/>
    <property type="match status" value="1"/>
</dbReference>
<name>A0AAD8IPY3_9APIA</name>
<organism evidence="2 3">
    <name type="scientific">Heracleum sosnowskyi</name>
    <dbReference type="NCBI Taxonomy" id="360622"/>
    <lineage>
        <taxon>Eukaryota</taxon>
        <taxon>Viridiplantae</taxon>
        <taxon>Streptophyta</taxon>
        <taxon>Embryophyta</taxon>
        <taxon>Tracheophyta</taxon>
        <taxon>Spermatophyta</taxon>
        <taxon>Magnoliopsida</taxon>
        <taxon>eudicotyledons</taxon>
        <taxon>Gunneridae</taxon>
        <taxon>Pentapetalae</taxon>
        <taxon>asterids</taxon>
        <taxon>campanulids</taxon>
        <taxon>Apiales</taxon>
        <taxon>Apiaceae</taxon>
        <taxon>Apioideae</taxon>
        <taxon>apioid superclade</taxon>
        <taxon>Tordylieae</taxon>
        <taxon>Tordyliinae</taxon>
        <taxon>Heracleum</taxon>
    </lineage>
</organism>
<reference evidence="2" key="2">
    <citation type="submission" date="2023-05" db="EMBL/GenBank/DDBJ databases">
        <authorList>
            <person name="Schelkunov M.I."/>
        </authorList>
    </citation>
    <scope>NUCLEOTIDE SEQUENCE</scope>
    <source>
        <strain evidence="2">Hsosn_3</strain>
        <tissue evidence="2">Leaf</tissue>
    </source>
</reference>
<comment type="caution">
    <text evidence="2">The sequence shown here is derived from an EMBL/GenBank/DDBJ whole genome shotgun (WGS) entry which is preliminary data.</text>
</comment>